<keyword evidence="1 6" id="KW-0004">4Fe-4S</keyword>
<dbReference type="OrthoDB" id="9770306at2"/>
<dbReference type="SUPFAM" id="SSF46548">
    <property type="entry name" value="alpha-helical ferredoxin"/>
    <property type="match status" value="1"/>
</dbReference>
<protein>
    <recommendedName>
        <fullName evidence="6">Glycolate oxidase iron-sulfur subunit</fullName>
        <ecNumber evidence="6">1.1.99.14</ecNumber>
    </recommendedName>
</protein>
<evidence type="ECO:0000256" key="6">
    <source>
        <dbReference type="PIRNR" id="PIRNR000139"/>
    </source>
</evidence>
<dbReference type="PROSITE" id="PS00198">
    <property type="entry name" value="4FE4S_FER_1"/>
    <property type="match status" value="1"/>
</dbReference>
<accession>A0A5C1A6B8</accession>
<sequence length="452" mass="49356">MTTASKTTLPLVGAKPHLDYELVLDCVHCGLCTASCPTYVETGNEADSPRGRIYLMRSVIDGALQLDDNVKGHLDLCLNCRACETACPSGVQYGKLIEPFRAHMDELEPGRSSANLNAIQRFMLFKIFPSRVRTRLALAPARLMQWTGVDWLTEKLGLTNLLPPSLRRMKQMLPQLKPHYGHLPEILPAEGKRRAKVGLFLGCVADALYPQTQLNTARVLQKNGVEVWIPRNQQCCGALHYHSAMEPQARELAAKNCDAFGFSGPVPNDLDAVVTNAAGCGAMLKDYTHLMHDTPAAEAAAKFHAKSRDISEFLYDLGPIKPTHPLPITATYHDACHLRHAQQIFKQPRSLLELIPGMTLVPLPESELCCGAAGSYNLTQPDMAGRLGDRKADNIRATGAKAVFIGNVGCLMQIARHLKAVAPDLWCAHPVDALWASYSGEMPAELKASGPA</sequence>
<feature type="domain" description="4Fe-4S ferredoxin-type" evidence="7">
    <location>
        <begin position="68"/>
        <end position="91"/>
    </location>
</feature>
<keyword evidence="9" id="KW-1185">Reference proteome</keyword>
<dbReference type="EMBL" id="CP042425">
    <property type="protein sequence ID" value="QEL13382.1"/>
    <property type="molecule type" value="Genomic_DNA"/>
</dbReference>
<evidence type="ECO:0000313" key="9">
    <source>
        <dbReference type="Proteomes" id="UP000324974"/>
    </source>
</evidence>
<comment type="catalytic activity">
    <reaction evidence="6">
        <text>(R)-lactate + A = pyruvate + AH2</text>
        <dbReference type="Rhea" id="RHEA:15089"/>
        <dbReference type="ChEBI" id="CHEBI:13193"/>
        <dbReference type="ChEBI" id="CHEBI:15361"/>
        <dbReference type="ChEBI" id="CHEBI:16004"/>
        <dbReference type="ChEBI" id="CHEBI:17499"/>
    </reaction>
</comment>
<reference evidence="9" key="1">
    <citation type="submission" date="2019-08" db="EMBL/GenBank/DDBJ databases">
        <title>Limnoglobus roseus gen. nov., sp. nov., a novel freshwater planctomycete with a giant genome from the family Gemmataceae.</title>
        <authorList>
            <person name="Kulichevskaya I.S."/>
            <person name="Naumoff D.G."/>
            <person name="Miroshnikov K."/>
            <person name="Ivanova A."/>
            <person name="Philippov D.A."/>
            <person name="Hakobyan A."/>
            <person name="Rijpstra I.C."/>
            <person name="Sinninghe Damste J.S."/>
            <person name="Liesack W."/>
            <person name="Dedysh S.N."/>
        </authorList>
    </citation>
    <scope>NUCLEOTIDE SEQUENCE [LARGE SCALE GENOMIC DNA]</scope>
    <source>
        <strain evidence="9">PX52</strain>
    </source>
</reference>
<dbReference type="Proteomes" id="UP000324974">
    <property type="component" value="Chromosome"/>
</dbReference>
<dbReference type="KEGG" id="lrs:PX52LOC_00236"/>
<dbReference type="InterPro" id="IPR009051">
    <property type="entry name" value="Helical_ferredxn"/>
</dbReference>
<dbReference type="GO" id="GO:0046872">
    <property type="term" value="F:metal ion binding"/>
    <property type="evidence" value="ECO:0007669"/>
    <property type="project" value="UniProtKB-UniRule"/>
</dbReference>
<keyword evidence="6" id="KW-0813">Transport</keyword>
<comment type="catalytic activity">
    <reaction evidence="6">
        <text>glycolate + A = glyoxylate + AH2</text>
        <dbReference type="Rhea" id="RHEA:21264"/>
        <dbReference type="ChEBI" id="CHEBI:13193"/>
        <dbReference type="ChEBI" id="CHEBI:17499"/>
        <dbReference type="ChEBI" id="CHEBI:29805"/>
        <dbReference type="ChEBI" id="CHEBI:36655"/>
        <dbReference type="EC" id="1.1.99.14"/>
    </reaction>
</comment>
<dbReference type="InterPro" id="IPR004017">
    <property type="entry name" value="Cys_rich_dom"/>
</dbReference>
<dbReference type="InterPro" id="IPR017896">
    <property type="entry name" value="4Fe4S_Fe-S-bd"/>
</dbReference>
<evidence type="ECO:0000256" key="2">
    <source>
        <dbReference type="ARBA" id="ARBA00022723"/>
    </source>
</evidence>
<evidence type="ECO:0000256" key="3">
    <source>
        <dbReference type="ARBA" id="ARBA00022737"/>
    </source>
</evidence>
<gene>
    <name evidence="8" type="ORF">PX52LOC_00236</name>
</gene>
<dbReference type="RefSeq" id="WP_149108360.1">
    <property type="nucleotide sequence ID" value="NZ_CP042425.1"/>
</dbReference>
<dbReference type="PANTHER" id="PTHR32479">
    <property type="entry name" value="GLYCOLATE OXIDASE IRON-SULFUR SUBUNIT"/>
    <property type="match status" value="1"/>
</dbReference>
<dbReference type="PROSITE" id="PS51379">
    <property type="entry name" value="4FE4S_FER_2"/>
    <property type="match status" value="2"/>
</dbReference>
<dbReference type="GO" id="GO:0019154">
    <property type="term" value="F:glycolate dehydrogenase activity"/>
    <property type="evidence" value="ECO:0007669"/>
    <property type="project" value="UniProtKB-EC"/>
</dbReference>
<dbReference type="Gene3D" id="1.10.1060.10">
    <property type="entry name" value="Alpha-helical ferredoxin"/>
    <property type="match status" value="1"/>
</dbReference>
<dbReference type="PIRSF" id="PIRSF000139">
    <property type="entry name" value="Glc_ox_4Fe-4S"/>
    <property type="match status" value="1"/>
</dbReference>
<keyword evidence="6" id="KW-0249">Electron transport</keyword>
<dbReference type="EC" id="1.1.99.14" evidence="6"/>
<dbReference type="InterPro" id="IPR012257">
    <property type="entry name" value="Glc_ox_4Fe-4S"/>
</dbReference>
<dbReference type="Pfam" id="PF13183">
    <property type="entry name" value="Fer4_8"/>
    <property type="match status" value="1"/>
</dbReference>
<comment type="cofactor">
    <cofactor evidence="6">
        <name>[4Fe-4S] cluster</name>
        <dbReference type="ChEBI" id="CHEBI:49883"/>
    </cofactor>
    <text evidence="6">Binds 2 [4Fe-4S] clusters.</text>
</comment>
<evidence type="ECO:0000256" key="4">
    <source>
        <dbReference type="ARBA" id="ARBA00023004"/>
    </source>
</evidence>
<dbReference type="Pfam" id="PF02754">
    <property type="entry name" value="CCG"/>
    <property type="match status" value="2"/>
</dbReference>
<evidence type="ECO:0000256" key="1">
    <source>
        <dbReference type="ARBA" id="ARBA00022485"/>
    </source>
</evidence>
<evidence type="ECO:0000256" key="5">
    <source>
        <dbReference type="ARBA" id="ARBA00023014"/>
    </source>
</evidence>
<keyword evidence="2 6" id="KW-0479">Metal-binding</keyword>
<keyword evidence="3" id="KW-0677">Repeat</keyword>
<evidence type="ECO:0000259" key="7">
    <source>
        <dbReference type="PROSITE" id="PS51379"/>
    </source>
</evidence>
<dbReference type="InterPro" id="IPR017900">
    <property type="entry name" value="4Fe4S_Fe_S_CS"/>
</dbReference>
<keyword evidence="4 6" id="KW-0408">Iron</keyword>
<evidence type="ECO:0000313" key="8">
    <source>
        <dbReference type="EMBL" id="QEL13382.1"/>
    </source>
</evidence>
<proteinExistence type="predicted"/>
<keyword evidence="5 6" id="KW-0411">Iron-sulfur</keyword>
<name>A0A5C1A6B8_9BACT</name>
<dbReference type="GO" id="GO:0051539">
    <property type="term" value="F:4 iron, 4 sulfur cluster binding"/>
    <property type="evidence" value="ECO:0007669"/>
    <property type="project" value="UniProtKB-UniRule"/>
</dbReference>
<dbReference type="PANTHER" id="PTHR32479:SF17">
    <property type="entry name" value="GLYCOLATE OXIDASE IRON-SULFUR SUBUNIT"/>
    <property type="match status" value="1"/>
</dbReference>
<feature type="domain" description="4Fe-4S ferredoxin-type" evidence="7">
    <location>
        <begin position="14"/>
        <end position="46"/>
    </location>
</feature>
<comment type="function">
    <text evidence="6">Component of a complex that catalyzes the oxidation of glycolate to glyoxylate.</text>
</comment>
<organism evidence="8 9">
    <name type="scientific">Limnoglobus roseus</name>
    <dbReference type="NCBI Taxonomy" id="2598579"/>
    <lineage>
        <taxon>Bacteria</taxon>
        <taxon>Pseudomonadati</taxon>
        <taxon>Planctomycetota</taxon>
        <taxon>Planctomycetia</taxon>
        <taxon>Gemmatales</taxon>
        <taxon>Gemmataceae</taxon>
        <taxon>Limnoglobus</taxon>
    </lineage>
</organism>
<dbReference type="AlphaFoldDB" id="A0A5C1A6B8"/>